<dbReference type="AlphaFoldDB" id="A0A3B1E6S1"/>
<keyword evidence="1" id="KW-0812">Transmembrane</keyword>
<keyword evidence="1" id="KW-0472">Membrane</keyword>
<keyword evidence="1" id="KW-1133">Transmembrane helix</keyword>
<dbReference type="EMBL" id="UOGK01000655">
    <property type="protein sequence ID" value="VAX42185.1"/>
    <property type="molecule type" value="Genomic_DNA"/>
</dbReference>
<feature type="transmembrane region" description="Helical" evidence="1">
    <location>
        <begin position="176"/>
        <end position="198"/>
    </location>
</feature>
<evidence type="ECO:0000256" key="1">
    <source>
        <dbReference type="SAM" id="Phobius"/>
    </source>
</evidence>
<protein>
    <submittedName>
        <fullName evidence="2">Uncharacterized protein</fullName>
    </submittedName>
</protein>
<accession>A0A3B1E6S1</accession>
<gene>
    <name evidence="2" type="ORF">MNBD_PLANCTO03-12</name>
</gene>
<reference evidence="2" key="1">
    <citation type="submission" date="2018-06" db="EMBL/GenBank/DDBJ databases">
        <authorList>
            <person name="Zhirakovskaya E."/>
        </authorList>
    </citation>
    <scope>NUCLEOTIDE SEQUENCE</scope>
</reference>
<name>A0A3B1E6S1_9ZZZZ</name>
<proteinExistence type="predicted"/>
<organism evidence="2">
    <name type="scientific">hydrothermal vent metagenome</name>
    <dbReference type="NCBI Taxonomy" id="652676"/>
    <lineage>
        <taxon>unclassified sequences</taxon>
        <taxon>metagenomes</taxon>
        <taxon>ecological metagenomes</taxon>
    </lineage>
</organism>
<evidence type="ECO:0000313" key="2">
    <source>
        <dbReference type="EMBL" id="VAX42185.1"/>
    </source>
</evidence>
<sequence length="202" mass="21269">MKAATLSVLALAMTAGLASAETIIDNGQFGMNISSIGGEFGSDIYGQSFIAPADNTIVQFGMWLGGGGSDAPLVRIDLWADDGSNNPDENNILIAGTTFQGNLDVLTRIDTFDNLTLVTGTRYWIVINGMIDQTSQGSYSSTWDGGTNTISDGNMNWSNDMGGSWSGGIDNGDWGVYARFIPAPASTGLLALGGLVALRRRR</sequence>